<gene>
    <name evidence="2" type="ORF">BD410DRAFT_846859</name>
</gene>
<dbReference type="OrthoDB" id="3266227at2759"/>
<dbReference type="Proteomes" id="UP000294933">
    <property type="component" value="Unassembled WGS sequence"/>
</dbReference>
<dbReference type="Gene3D" id="2.80.10.50">
    <property type="match status" value="1"/>
</dbReference>
<evidence type="ECO:0000313" key="2">
    <source>
        <dbReference type="EMBL" id="TDL13527.1"/>
    </source>
</evidence>
<protein>
    <recommendedName>
        <fullName evidence="4">Ricin B lectin domain-containing protein</fullName>
    </recommendedName>
</protein>
<dbReference type="VEuPathDB" id="FungiDB:BD410DRAFT_846859"/>
<evidence type="ECO:0008006" key="4">
    <source>
        <dbReference type="Google" id="ProtNLM"/>
    </source>
</evidence>
<dbReference type="AlphaFoldDB" id="A0A4Y7PE02"/>
<dbReference type="Gene3D" id="6.10.250.1010">
    <property type="match status" value="1"/>
</dbReference>
<organism evidence="2 3">
    <name type="scientific">Rickenella mellea</name>
    <dbReference type="NCBI Taxonomy" id="50990"/>
    <lineage>
        <taxon>Eukaryota</taxon>
        <taxon>Fungi</taxon>
        <taxon>Dikarya</taxon>
        <taxon>Basidiomycota</taxon>
        <taxon>Agaricomycotina</taxon>
        <taxon>Agaricomycetes</taxon>
        <taxon>Hymenochaetales</taxon>
        <taxon>Rickenellaceae</taxon>
        <taxon>Rickenella</taxon>
    </lineage>
</organism>
<dbReference type="InterPro" id="IPR035992">
    <property type="entry name" value="Ricin_B-like_lectins"/>
</dbReference>
<dbReference type="EMBL" id="ML170565">
    <property type="protein sequence ID" value="TDL13527.1"/>
    <property type="molecule type" value="Genomic_DNA"/>
</dbReference>
<dbReference type="SUPFAM" id="SSF50370">
    <property type="entry name" value="Ricin B-like lectins"/>
    <property type="match status" value="1"/>
</dbReference>
<name>A0A4Y7PE02_9AGAM</name>
<evidence type="ECO:0000256" key="1">
    <source>
        <dbReference type="SAM" id="Coils"/>
    </source>
</evidence>
<accession>A0A4Y7PE02</accession>
<keyword evidence="1" id="KW-0175">Coiled coil</keyword>
<keyword evidence="3" id="KW-1185">Reference proteome</keyword>
<evidence type="ECO:0000313" key="3">
    <source>
        <dbReference type="Proteomes" id="UP000294933"/>
    </source>
</evidence>
<feature type="coiled-coil region" evidence="1">
    <location>
        <begin position="165"/>
        <end position="241"/>
    </location>
</feature>
<sequence>MCINPGPYEIQNVTHRTFAIQSQENTVETHADRIVSSFGRPLDANLAKTWSISRLDNNQYTIRNIGTEQYAASANFPAIEGQIITKQDLQQWDIKETGVKGRYVIYTTVANIDLFWGLANGRLRTPISLRDTPNTPSNQWELRKVDSWTVVGALRLKSQNLRGRQTKLLDDHTKLQEEHTRLQEEHAKIQEENAGLRSKHKSLQDERAKLGDGVERLNADVAKASLDAQQERARHVQAEAELVASHERASRRERARHLQAEAELKAYYEKLLAECGPKTSQRRCTRRLLKDYKGQYA</sequence>
<proteinExistence type="predicted"/>
<reference evidence="2 3" key="1">
    <citation type="submission" date="2018-06" db="EMBL/GenBank/DDBJ databases">
        <title>A transcriptomic atlas of mushroom development highlights an independent origin of complex multicellularity.</title>
        <authorList>
            <consortium name="DOE Joint Genome Institute"/>
            <person name="Krizsan K."/>
            <person name="Almasi E."/>
            <person name="Merenyi Z."/>
            <person name="Sahu N."/>
            <person name="Viragh M."/>
            <person name="Koszo T."/>
            <person name="Mondo S."/>
            <person name="Kiss B."/>
            <person name="Balint B."/>
            <person name="Kues U."/>
            <person name="Barry K."/>
            <person name="Hegedus J.C."/>
            <person name="Henrissat B."/>
            <person name="Johnson J."/>
            <person name="Lipzen A."/>
            <person name="Ohm R."/>
            <person name="Nagy I."/>
            <person name="Pangilinan J."/>
            <person name="Yan J."/>
            <person name="Xiong Y."/>
            <person name="Grigoriev I.V."/>
            <person name="Hibbett D.S."/>
            <person name="Nagy L.G."/>
        </authorList>
    </citation>
    <scope>NUCLEOTIDE SEQUENCE [LARGE SCALE GENOMIC DNA]</scope>
    <source>
        <strain evidence="2 3">SZMC22713</strain>
    </source>
</reference>